<dbReference type="EMBL" id="BGPR01000467">
    <property type="protein sequence ID" value="GBM21770.1"/>
    <property type="molecule type" value="Genomic_DNA"/>
</dbReference>
<reference evidence="1 2" key="1">
    <citation type="journal article" date="2019" name="Sci. Rep.">
        <title>Orb-weaving spider Araneus ventricosus genome elucidates the spidroin gene catalogue.</title>
        <authorList>
            <person name="Kono N."/>
            <person name="Nakamura H."/>
            <person name="Ohtoshi R."/>
            <person name="Moran D.A.P."/>
            <person name="Shinohara A."/>
            <person name="Yoshida Y."/>
            <person name="Fujiwara M."/>
            <person name="Mori M."/>
            <person name="Tomita M."/>
            <person name="Arakawa K."/>
        </authorList>
    </citation>
    <scope>NUCLEOTIDE SEQUENCE [LARGE SCALE GENOMIC DNA]</scope>
</reference>
<evidence type="ECO:0000313" key="2">
    <source>
        <dbReference type="Proteomes" id="UP000499080"/>
    </source>
</evidence>
<proteinExistence type="predicted"/>
<dbReference type="Proteomes" id="UP000499080">
    <property type="component" value="Unassembled WGS sequence"/>
</dbReference>
<keyword evidence="2" id="KW-1185">Reference proteome</keyword>
<comment type="caution">
    <text evidence="1">The sequence shown here is derived from an EMBL/GenBank/DDBJ whole genome shotgun (WGS) entry which is preliminary data.</text>
</comment>
<organism evidence="1 2">
    <name type="scientific">Araneus ventricosus</name>
    <name type="common">Orbweaver spider</name>
    <name type="synonym">Epeira ventricosa</name>
    <dbReference type="NCBI Taxonomy" id="182803"/>
    <lineage>
        <taxon>Eukaryota</taxon>
        <taxon>Metazoa</taxon>
        <taxon>Ecdysozoa</taxon>
        <taxon>Arthropoda</taxon>
        <taxon>Chelicerata</taxon>
        <taxon>Arachnida</taxon>
        <taxon>Araneae</taxon>
        <taxon>Araneomorphae</taxon>
        <taxon>Entelegynae</taxon>
        <taxon>Araneoidea</taxon>
        <taxon>Araneidae</taxon>
        <taxon>Araneus</taxon>
    </lineage>
</organism>
<name>A0A4Y2DY22_ARAVE</name>
<evidence type="ECO:0000313" key="1">
    <source>
        <dbReference type="EMBL" id="GBM21770.1"/>
    </source>
</evidence>
<protein>
    <submittedName>
        <fullName evidence="1">Uncharacterized protein</fullName>
    </submittedName>
</protein>
<gene>
    <name evidence="1" type="ORF">AVEN_29217_1</name>
</gene>
<accession>A0A4Y2DY22</accession>
<sequence length="82" mass="8808">MLFFQSSGVQCMCPSDVLKTPKSIFWSHIPSTPILMHEQQRHAPSVSLAECCSESAVLFVGLQGHSCSDNASVDSSATVEGH</sequence>
<dbReference type="AlphaFoldDB" id="A0A4Y2DY22"/>